<evidence type="ECO:0000313" key="2">
    <source>
        <dbReference type="Proteomes" id="UP000189632"/>
    </source>
</evidence>
<evidence type="ECO:0000313" key="1">
    <source>
        <dbReference type="EMBL" id="AQT46915.1"/>
    </source>
</evidence>
<dbReference type="Proteomes" id="UP000189632">
    <property type="component" value="Chromosome"/>
</dbReference>
<dbReference type="AlphaFoldDB" id="A0A1U9MG45"/>
<sequence length="66" mass="7216">MVVIFGNSSSKCQLFSNRSNIISQQSDAHSGIVYLVLLLLGGEQIKAQHALILDEANAKSEEKNTR</sequence>
<proteinExistence type="predicted"/>
<name>A0A1U9MG45_9HYPH</name>
<dbReference type="EMBL" id="CP015625">
    <property type="protein sequence ID" value="AQT46915.1"/>
    <property type="molecule type" value="Genomic_DNA"/>
</dbReference>
<protein>
    <submittedName>
        <fullName evidence="1">Uncharacterized protein</fullName>
    </submittedName>
</protein>
<accession>A0A1U9MG45</accession>
<gene>
    <name evidence="1" type="ORF">BBC0122_007870</name>
</gene>
<organism evidence="1 2">
    <name type="scientific">Bartonella choladocola</name>
    <dbReference type="NCBI Taxonomy" id="2750995"/>
    <lineage>
        <taxon>Bacteria</taxon>
        <taxon>Pseudomonadati</taxon>
        <taxon>Pseudomonadota</taxon>
        <taxon>Alphaproteobacteria</taxon>
        <taxon>Hyphomicrobiales</taxon>
        <taxon>Bartonellaceae</taxon>
        <taxon>Bartonella</taxon>
    </lineage>
</organism>
<dbReference type="KEGG" id="bapi:BBC0122_007870"/>
<keyword evidence="2" id="KW-1185">Reference proteome</keyword>
<reference evidence="1 2" key="1">
    <citation type="submission" date="2016-11" db="EMBL/GenBank/DDBJ databases">
        <title>Comparative genomics of Bartonella apis.</title>
        <authorList>
            <person name="Engel P."/>
        </authorList>
    </citation>
    <scope>NUCLEOTIDE SEQUENCE [LARGE SCALE GENOMIC DNA]</scope>
    <source>
        <strain evidence="1 2">BBC0122</strain>
    </source>
</reference>